<dbReference type="InterPro" id="IPR025676">
    <property type="entry name" value="Clr5_dom"/>
</dbReference>
<feature type="region of interest" description="Disordered" evidence="1">
    <location>
        <begin position="727"/>
        <end position="747"/>
    </location>
</feature>
<feature type="compositionally biased region" description="Basic and acidic residues" evidence="1">
    <location>
        <begin position="88"/>
        <end position="97"/>
    </location>
</feature>
<feature type="region of interest" description="Disordered" evidence="1">
    <location>
        <begin position="200"/>
        <end position="239"/>
    </location>
</feature>
<evidence type="ECO:0000256" key="1">
    <source>
        <dbReference type="SAM" id="MobiDB-lite"/>
    </source>
</evidence>
<evidence type="ECO:0000313" key="3">
    <source>
        <dbReference type="EMBL" id="KAF7512767.1"/>
    </source>
</evidence>
<evidence type="ECO:0000259" key="2">
    <source>
        <dbReference type="Pfam" id="PF14420"/>
    </source>
</evidence>
<dbReference type="Proteomes" id="UP000606974">
    <property type="component" value="Unassembled WGS sequence"/>
</dbReference>
<sequence length="891" mass="99192">MSKLQLKWAGRAPQAPTIPDSEWEKKRTIICQLRPSMTMERLIEVMASQYGFKASRRQYRSRFLKWGLPSLEAFTALQESSSHLNPSEPKESPDEHSFAMSGKEPARQRGQTLGMVSNRVPFTASNIESSFHVSVTEARPESGSPSQEVLRRPSAKPFCDFEPAPNAASTQGLSPNVTTADPDEIPADVMFEAASTNVIEHDRTSPSTGRNQILTSSAPGRADTRPSAHDGVSPFSHEPETWLGPSADLAHAADLLLAMGFHSRAYSLYCQHWEAEWNGDAQWEAEWDCDLSAAQIPIITSMSRAASTTAQLLELKKKMKLLNQRPWTGRREKTILQAQLAILHLRLQQPSIAAFECELALWEIHFSELRFELQPKDWRLADNLLYQCAGQLPHELCLSNNKLFNQSHMWRESFKYRVPGTLAKELPHDETLRKLFARYASHLLLPDLRLHLAEGLDAASDKGLDPQHTARTLSICLFRHLWDIFSPDSSMFQCLGSPEVMRWVDEVSDAMQIGRADLFATIALALINLGLPLHHTREQIAIEGGTASASSTPITSELLQQMNKAAIALVSEETPPSDFMRSFLNAHATINLTRLEKRAMAAESTSSLLERCSHNNTIVRPGEIPSFEMTTYETNTTVRPREIPSCEMTTYETNTTVTPREIPSFEMTTYETNTTVTPREIPSFEITTYETMSHDPPLNSTPRSSMSSGLRSMKSLWRRITDRKADASTNDEDFLEGVSQPSTESWSPRVRFGLSSRSYGTSSSRGTGSARNTAMDWEPAISGIQEVDEDFLQGVSQPSTESWSPRVRFGLSSRPYSTSSSRGTGSARNSAMDWEPAISGIQEVDEDFLEGVSQLSTESWSPRVRVGLSSRSYSTSSSRGPGSARNTSVSI</sequence>
<feature type="region of interest" description="Disordered" evidence="1">
    <location>
        <begin position="870"/>
        <end position="891"/>
    </location>
</feature>
<dbReference type="OrthoDB" id="5083163at2759"/>
<feature type="compositionally biased region" description="Low complexity" evidence="1">
    <location>
        <begin position="870"/>
        <end position="883"/>
    </location>
</feature>
<comment type="caution">
    <text evidence="3">The sequence shown here is derived from an EMBL/GenBank/DDBJ whole genome shotgun (WGS) entry which is preliminary data.</text>
</comment>
<feature type="domain" description="Clr5" evidence="2">
    <location>
        <begin position="20"/>
        <end position="69"/>
    </location>
</feature>
<feature type="region of interest" description="Disordered" evidence="1">
    <location>
        <begin position="691"/>
        <end position="710"/>
    </location>
</feature>
<evidence type="ECO:0000313" key="4">
    <source>
        <dbReference type="Proteomes" id="UP000606974"/>
    </source>
</evidence>
<feature type="region of interest" description="Disordered" evidence="1">
    <location>
        <begin position="79"/>
        <end position="109"/>
    </location>
</feature>
<accession>A0A8H7ATP0</accession>
<feature type="region of interest" description="Disordered" evidence="1">
    <location>
        <begin position="133"/>
        <end position="152"/>
    </location>
</feature>
<name>A0A8H7ATP0_9EURO</name>
<protein>
    <recommendedName>
        <fullName evidence="2">Clr5 domain-containing protein</fullName>
    </recommendedName>
</protein>
<dbReference type="Pfam" id="PF14420">
    <property type="entry name" value="Clr5"/>
    <property type="match status" value="1"/>
</dbReference>
<reference evidence="3" key="1">
    <citation type="submission" date="2020-02" db="EMBL/GenBank/DDBJ databases">
        <authorList>
            <person name="Palmer J.M."/>
        </authorList>
    </citation>
    <scope>NUCLEOTIDE SEQUENCE</scope>
    <source>
        <strain evidence="3">EPUS1.4</strain>
        <tissue evidence="3">Thallus</tissue>
    </source>
</reference>
<gene>
    <name evidence="3" type="ORF">GJ744_000334</name>
</gene>
<proteinExistence type="predicted"/>
<feature type="compositionally biased region" description="Polar residues" evidence="1">
    <location>
        <begin position="205"/>
        <end position="218"/>
    </location>
</feature>
<keyword evidence="4" id="KW-1185">Reference proteome</keyword>
<organism evidence="3 4">
    <name type="scientific">Endocarpon pusillum</name>
    <dbReference type="NCBI Taxonomy" id="364733"/>
    <lineage>
        <taxon>Eukaryota</taxon>
        <taxon>Fungi</taxon>
        <taxon>Dikarya</taxon>
        <taxon>Ascomycota</taxon>
        <taxon>Pezizomycotina</taxon>
        <taxon>Eurotiomycetes</taxon>
        <taxon>Chaetothyriomycetidae</taxon>
        <taxon>Verrucariales</taxon>
        <taxon>Verrucariaceae</taxon>
        <taxon>Endocarpon</taxon>
    </lineage>
</organism>
<dbReference type="EMBL" id="JAACFV010000010">
    <property type="protein sequence ID" value="KAF7512767.1"/>
    <property type="molecule type" value="Genomic_DNA"/>
</dbReference>
<dbReference type="AlphaFoldDB" id="A0A8H7ATP0"/>